<dbReference type="PANTHER" id="PTHR38636">
    <property type="entry name" value="PROTEIN CBG20488"/>
    <property type="match status" value="1"/>
</dbReference>
<dbReference type="EMBL" id="JBBBZM010000135">
    <property type="protein sequence ID" value="KAL0633170.1"/>
    <property type="molecule type" value="Genomic_DNA"/>
</dbReference>
<dbReference type="Proteomes" id="UP001447188">
    <property type="component" value="Unassembled WGS sequence"/>
</dbReference>
<dbReference type="PANTHER" id="PTHR38636:SF1">
    <property type="entry name" value="CHLORIDE CHANNEL PROTEIN CLC-D"/>
    <property type="match status" value="1"/>
</dbReference>
<protein>
    <submittedName>
        <fullName evidence="2">Uncharacterized protein</fullName>
    </submittedName>
</protein>
<evidence type="ECO:0000256" key="1">
    <source>
        <dbReference type="SAM" id="Phobius"/>
    </source>
</evidence>
<dbReference type="InterPro" id="IPR013869">
    <property type="entry name" value="DUF1757"/>
</dbReference>
<dbReference type="Pfam" id="PF08560">
    <property type="entry name" value="DUF1757"/>
    <property type="match status" value="1"/>
</dbReference>
<keyword evidence="1" id="KW-0472">Membrane</keyword>
<organism evidence="2 3">
    <name type="scientific">Discina gigas</name>
    <dbReference type="NCBI Taxonomy" id="1032678"/>
    <lineage>
        <taxon>Eukaryota</taxon>
        <taxon>Fungi</taxon>
        <taxon>Dikarya</taxon>
        <taxon>Ascomycota</taxon>
        <taxon>Pezizomycotina</taxon>
        <taxon>Pezizomycetes</taxon>
        <taxon>Pezizales</taxon>
        <taxon>Discinaceae</taxon>
        <taxon>Discina</taxon>
    </lineage>
</organism>
<feature type="transmembrane region" description="Helical" evidence="1">
    <location>
        <begin position="133"/>
        <end position="156"/>
    </location>
</feature>
<keyword evidence="1" id="KW-0812">Transmembrane</keyword>
<feature type="transmembrane region" description="Helical" evidence="1">
    <location>
        <begin position="68"/>
        <end position="86"/>
    </location>
</feature>
<proteinExistence type="predicted"/>
<keyword evidence="3" id="KW-1185">Reference proteome</keyword>
<evidence type="ECO:0000313" key="3">
    <source>
        <dbReference type="Proteomes" id="UP001447188"/>
    </source>
</evidence>
<comment type="caution">
    <text evidence="2">The sequence shown here is derived from an EMBL/GenBank/DDBJ whole genome shotgun (WGS) entry which is preliminary data.</text>
</comment>
<evidence type="ECO:0000313" key="2">
    <source>
        <dbReference type="EMBL" id="KAL0633170.1"/>
    </source>
</evidence>
<name>A0ABR3GB76_9PEZI</name>
<sequence>MNRITDHPAYAEDQPHAHLLLTTHVLHRAITVGSLFGIIYGGGRFALSSSARTATTLPAILLRSSSTGVLVSSGISALALAGRMYGREEIEWKDRSWRLLESRGQNQADEWSAAGMVSGAMGGVVVGRSVGVVTYRAVVGGAGMGSVLGVMAMMAWRQVGGG</sequence>
<accession>A0ABR3GB76</accession>
<keyword evidence="1" id="KW-1133">Transmembrane helix</keyword>
<reference evidence="2 3" key="1">
    <citation type="submission" date="2024-02" db="EMBL/GenBank/DDBJ databases">
        <title>Discinaceae phylogenomics.</title>
        <authorList>
            <person name="Dirks A.C."/>
            <person name="James T.Y."/>
        </authorList>
    </citation>
    <scope>NUCLEOTIDE SEQUENCE [LARGE SCALE GENOMIC DNA]</scope>
    <source>
        <strain evidence="2 3">ACD0624</strain>
    </source>
</reference>
<gene>
    <name evidence="2" type="ORF">Q9L58_007956</name>
</gene>
<feature type="transmembrane region" description="Helical" evidence="1">
    <location>
        <begin position="25"/>
        <end position="47"/>
    </location>
</feature>